<dbReference type="InterPro" id="IPR039425">
    <property type="entry name" value="RNA_pol_sigma-70-like"/>
</dbReference>
<evidence type="ECO:0000313" key="8">
    <source>
        <dbReference type="Proteomes" id="UP000034407"/>
    </source>
</evidence>
<dbReference type="OrthoDB" id="9784984at2"/>
<keyword evidence="8" id="KW-1185">Reference proteome</keyword>
<evidence type="ECO:0000259" key="5">
    <source>
        <dbReference type="Pfam" id="PF04542"/>
    </source>
</evidence>
<gene>
    <name evidence="7" type="ORF">VN21_04515</name>
</gene>
<comment type="similarity">
    <text evidence="1">Belongs to the sigma-70 factor family. ECF subfamily.</text>
</comment>
<evidence type="ECO:0008006" key="9">
    <source>
        <dbReference type="Google" id="ProtNLM"/>
    </source>
</evidence>
<dbReference type="Proteomes" id="UP000034407">
    <property type="component" value="Unassembled WGS sequence"/>
</dbReference>
<reference evidence="7 8" key="1">
    <citation type="submission" date="2015-04" db="EMBL/GenBank/DDBJ databases">
        <title>Microcin producing Clostridium sp. JC272T.</title>
        <authorList>
            <person name="Jyothsna T."/>
            <person name="Sasikala C."/>
            <person name="Ramana C."/>
        </authorList>
    </citation>
    <scope>NUCLEOTIDE SEQUENCE [LARGE SCALE GENOMIC DNA]</scope>
    <source>
        <strain evidence="7 8">JC272</strain>
    </source>
</reference>
<dbReference type="RefSeq" id="WP_046822247.1">
    <property type="nucleotide sequence ID" value="NZ_LBBT01000100.1"/>
</dbReference>
<dbReference type="InterPro" id="IPR013325">
    <property type="entry name" value="RNA_pol_sigma_r2"/>
</dbReference>
<dbReference type="InterPro" id="IPR013249">
    <property type="entry name" value="RNA_pol_sigma70_r4_t2"/>
</dbReference>
<name>A0A0M3DJ59_9FIRM</name>
<proteinExistence type="inferred from homology"/>
<feature type="domain" description="RNA polymerase sigma-70 region 2" evidence="5">
    <location>
        <begin position="27"/>
        <end position="93"/>
    </location>
</feature>
<evidence type="ECO:0000256" key="2">
    <source>
        <dbReference type="ARBA" id="ARBA00023015"/>
    </source>
</evidence>
<evidence type="ECO:0000259" key="6">
    <source>
        <dbReference type="Pfam" id="PF08281"/>
    </source>
</evidence>
<dbReference type="InterPro" id="IPR014284">
    <property type="entry name" value="RNA_pol_sigma-70_dom"/>
</dbReference>
<dbReference type="SUPFAM" id="SSF88659">
    <property type="entry name" value="Sigma3 and sigma4 domains of RNA polymerase sigma factors"/>
    <property type="match status" value="1"/>
</dbReference>
<keyword evidence="3" id="KW-0731">Sigma factor</keyword>
<keyword evidence="2" id="KW-0805">Transcription regulation</keyword>
<dbReference type="CDD" id="cd06171">
    <property type="entry name" value="Sigma70_r4"/>
    <property type="match status" value="1"/>
</dbReference>
<dbReference type="PANTHER" id="PTHR43133">
    <property type="entry name" value="RNA POLYMERASE ECF-TYPE SIGMA FACTO"/>
    <property type="match status" value="1"/>
</dbReference>
<dbReference type="Gene3D" id="1.10.1740.10">
    <property type="match status" value="1"/>
</dbReference>
<organism evidence="7 8">
    <name type="scientific">Paraclostridium benzoelyticum</name>
    <dbReference type="NCBI Taxonomy" id="1629550"/>
    <lineage>
        <taxon>Bacteria</taxon>
        <taxon>Bacillati</taxon>
        <taxon>Bacillota</taxon>
        <taxon>Clostridia</taxon>
        <taxon>Peptostreptococcales</taxon>
        <taxon>Peptostreptococcaceae</taxon>
        <taxon>Paraclostridium</taxon>
    </lineage>
</organism>
<evidence type="ECO:0000256" key="4">
    <source>
        <dbReference type="ARBA" id="ARBA00023163"/>
    </source>
</evidence>
<dbReference type="PATRIC" id="fig|1629550.3.peg.377"/>
<dbReference type="InterPro" id="IPR036388">
    <property type="entry name" value="WH-like_DNA-bd_sf"/>
</dbReference>
<dbReference type="EMBL" id="LBBT01000100">
    <property type="protein sequence ID" value="KKY02186.1"/>
    <property type="molecule type" value="Genomic_DNA"/>
</dbReference>
<dbReference type="Gene3D" id="1.10.10.10">
    <property type="entry name" value="Winged helix-like DNA-binding domain superfamily/Winged helix DNA-binding domain"/>
    <property type="match status" value="1"/>
</dbReference>
<evidence type="ECO:0000256" key="1">
    <source>
        <dbReference type="ARBA" id="ARBA00010641"/>
    </source>
</evidence>
<dbReference type="GO" id="GO:0016987">
    <property type="term" value="F:sigma factor activity"/>
    <property type="evidence" value="ECO:0007669"/>
    <property type="project" value="UniProtKB-KW"/>
</dbReference>
<dbReference type="InterPro" id="IPR007627">
    <property type="entry name" value="RNA_pol_sigma70_r2"/>
</dbReference>
<dbReference type="InterPro" id="IPR013324">
    <property type="entry name" value="RNA_pol_sigma_r3/r4-like"/>
</dbReference>
<dbReference type="NCBIfam" id="TIGR02937">
    <property type="entry name" value="sigma70-ECF"/>
    <property type="match status" value="1"/>
</dbReference>
<feature type="domain" description="RNA polymerase sigma factor 70 region 4 type 2" evidence="6">
    <location>
        <begin position="128"/>
        <end position="179"/>
    </location>
</feature>
<comment type="caution">
    <text evidence="7">The sequence shown here is derived from an EMBL/GenBank/DDBJ whole genome shotgun (WGS) entry which is preliminary data.</text>
</comment>
<dbReference type="GO" id="GO:0003677">
    <property type="term" value="F:DNA binding"/>
    <property type="evidence" value="ECO:0007669"/>
    <property type="project" value="InterPro"/>
</dbReference>
<evidence type="ECO:0000256" key="3">
    <source>
        <dbReference type="ARBA" id="ARBA00023082"/>
    </source>
</evidence>
<evidence type="ECO:0000313" key="7">
    <source>
        <dbReference type="EMBL" id="KKY02186.1"/>
    </source>
</evidence>
<protein>
    <recommendedName>
        <fullName evidence="9">RNA polymerase sigma factor</fullName>
    </recommendedName>
</protein>
<dbReference type="SUPFAM" id="SSF88946">
    <property type="entry name" value="Sigma2 domain of RNA polymerase sigma factors"/>
    <property type="match status" value="1"/>
</dbReference>
<keyword evidence="4" id="KW-0804">Transcription</keyword>
<dbReference type="Pfam" id="PF08281">
    <property type="entry name" value="Sigma70_r4_2"/>
    <property type="match status" value="1"/>
</dbReference>
<dbReference type="AlphaFoldDB" id="A0A0M3DJ59"/>
<dbReference type="Pfam" id="PF04542">
    <property type="entry name" value="Sigma70_r2"/>
    <property type="match status" value="1"/>
</dbReference>
<dbReference type="PANTHER" id="PTHR43133:SF60">
    <property type="entry name" value="RNA POLYMERASE SIGMA FACTOR SIGV"/>
    <property type="match status" value="1"/>
</dbReference>
<sequence length="454" mass="51825">MSSLKYLKISKLVSKCKNGDSQAFSDLYSLTYQKVYFLSLSILKDKSMAEDAVQEVFLIVLKSLDKLESPKLFIAWINKITYNYCIKELSKVKKIGEVYSKCVLPTLSDNSKGVDPIESYILKESNCELMNLINKLSSIHSTILILKYFDDLKISEISYVLNISEGTVKSRLSNAKKNLYKLYSEERKDNRKIYGFMLFSFFKKTSNENLLNLNSSKNILGNVLYKSHFNIGKSFKFKINHKQGMSKTMAVSLTTSIVVSTSVLGIYKINKYDFLNVDNVSSKSNLLDTINISISDTSKITNTPVLVDIQVKDKSLVNDLYIKLGNSEKILGSYVDQYTYRFKITKNGYYKVFVNFKQHSTLIKEFKINCIDTESPNIINYTYDSDKIIFSLKDSSSGIDFNKIYLKDSNEKALNIQSIDKDKGIVVVKISNLPLYLTIYDIVGNKAVYNIKKI</sequence>
<dbReference type="GO" id="GO:0006352">
    <property type="term" value="P:DNA-templated transcription initiation"/>
    <property type="evidence" value="ECO:0007669"/>
    <property type="project" value="InterPro"/>
</dbReference>
<accession>A0A0M3DJ59</accession>